<accession>A0A162TK15</accession>
<evidence type="ECO:0000256" key="1">
    <source>
        <dbReference type="SAM" id="Phobius"/>
    </source>
</evidence>
<gene>
    <name evidence="2" type="ORF">PHYBLDRAFT_174071</name>
</gene>
<feature type="transmembrane region" description="Helical" evidence="1">
    <location>
        <begin position="82"/>
        <end position="101"/>
    </location>
</feature>
<evidence type="ECO:0000313" key="3">
    <source>
        <dbReference type="Proteomes" id="UP000077315"/>
    </source>
</evidence>
<dbReference type="RefSeq" id="XP_018285783.1">
    <property type="nucleotide sequence ID" value="XM_018437179.1"/>
</dbReference>
<evidence type="ECO:0000313" key="2">
    <source>
        <dbReference type="EMBL" id="OAD67743.1"/>
    </source>
</evidence>
<dbReference type="EMBL" id="KV440998">
    <property type="protein sequence ID" value="OAD67743.1"/>
    <property type="molecule type" value="Genomic_DNA"/>
</dbReference>
<keyword evidence="3" id="KW-1185">Reference proteome</keyword>
<organism evidence="2 3">
    <name type="scientific">Phycomyces blakesleeanus (strain ATCC 8743b / DSM 1359 / FGSC 10004 / NBRC 33097 / NRRL 1555)</name>
    <dbReference type="NCBI Taxonomy" id="763407"/>
    <lineage>
        <taxon>Eukaryota</taxon>
        <taxon>Fungi</taxon>
        <taxon>Fungi incertae sedis</taxon>
        <taxon>Mucoromycota</taxon>
        <taxon>Mucoromycotina</taxon>
        <taxon>Mucoromycetes</taxon>
        <taxon>Mucorales</taxon>
        <taxon>Phycomycetaceae</taxon>
        <taxon>Phycomyces</taxon>
    </lineage>
</organism>
<sequence>MAVLIVGTAQGGISLQEEEYRYLHEHHQKYAHYLIPLWCLKESSDMKKSRTLIFLSLFLNYSHGCLGFISASTMTHILLGKVYPNITVLASSAVISVGCLLELRIIHLTTQDSPISSKQSLHSDVLTFIVVSSLRVITPGTDVHSNASEIVAKYKCFH</sequence>
<keyword evidence="1" id="KW-0812">Transmembrane</keyword>
<dbReference type="InParanoid" id="A0A162TK15"/>
<proteinExistence type="predicted"/>
<dbReference type="AlphaFoldDB" id="A0A162TK15"/>
<keyword evidence="1" id="KW-1133">Transmembrane helix</keyword>
<protein>
    <submittedName>
        <fullName evidence="2">Uncharacterized protein</fullName>
    </submittedName>
</protein>
<keyword evidence="1" id="KW-0472">Membrane</keyword>
<feature type="transmembrane region" description="Helical" evidence="1">
    <location>
        <begin position="51"/>
        <end position="70"/>
    </location>
</feature>
<dbReference type="Proteomes" id="UP000077315">
    <property type="component" value="Unassembled WGS sequence"/>
</dbReference>
<name>A0A162TK15_PHYB8</name>
<reference evidence="3" key="1">
    <citation type="submission" date="2015-06" db="EMBL/GenBank/DDBJ databases">
        <title>Expansion of signal transduction pathways in fungi by whole-genome duplication.</title>
        <authorList>
            <consortium name="DOE Joint Genome Institute"/>
            <person name="Corrochano L.M."/>
            <person name="Kuo A."/>
            <person name="Marcet-Houben M."/>
            <person name="Polaino S."/>
            <person name="Salamov A."/>
            <person name="Villalobos J.M."/>
            <person name="Alvarez M.I."/>
            <person name="Avalos J."/>
            <person name="Benito E.P."/>
            <person name="Benoit I."/>
            <person name="Burger G."/>
            <person name="Camino L.P."/>
            <person name="Canovas D."/>
            <person name="Cerda-Olmedo E."/>
            <person name="Cheng J.-F."/>
            <person name="Dominguez A."/>
            <person name="Elias M."/>
            <person name="Eslava A.P."/>
            <person name="Glaser F."/>
            <person name="Grimwood J."/>
            <person name="Gutierrez G."/>
            <person name="Heitman J."/>
            <person name="Henrissat B."/>
            <person name="Iturriaga E.A."/>
            <person name="Lang B.F."/>
            <person name="Lavin J.L."/>
            <person name="Lee S."/>
            <person name="Li W."/>
            <person name="Lindquist E."/>
            <person name="Lopez-Garcia S."/>
            <person name="Luque E.M."/>
            <person name="Marcos A.T."/>
            <person name="Martin J."/>
            <person name="McCluskey K."/>
            <person name="Medina H.R."/>
            <person name="Miralles-Duran A."/>
            <person name="Miyazaki A."/>
            <person name="Munoz-Torres E."/>
            <person name="Oguiza J.A."/>
            <person name="Ohm R."/>
            <person name="Olmedo M."/>
            <person name="Orejas M."/>
            <person name="Ortiz-Castellanos L."/>
            <person name="Pisabarro A.G."/>
            <person name="Rodriguez-Romero J."/>
            <person name="Ruiz-Herrera J."/>
            <person name="Ruiz-Vazquez R."/>
            <person name="Sanz C."/>
            <person name="Schackwitz W."/>
            <person name="Schmutz J."/>
            <person name="Shahriari M."/>
            <person name="Shelest E."/>
            <person name="Silva-Franco F."/>
            <person name="Soanes D."/>
            <person name="Syed K."/>
            <person name="Tagua V.G."/>
            <person name="Talbot N.J."/>
            <person name="Thon M."/>
            <person name="De vries R.P."/>
            <person name="Wiebenga A."/>
            <person name="Yadav J.S."/>
            <person name="Braun E.L."/>
            <person name="Baker S."/>
            <person name="Garre V."/>
            <person name="Horwitz B."/>
            <person name="Torres-Martinez S."/>
            <person name="Idnurm A."/>
            <person name="Herrera-Estrella A."/>
            <person name="Gabaldon T."/>
            <person name="Grigoriev I.V."/>
        </authorList>
    </citation>
    <scope>NUCLEOTIDE SEQUENCE [LARGE SCALE GENOMIC DNA]</scope>
    <source>
        <strain evidence="3">NRRL 1555(-)</strain>
    </source>
</reference>
<dbReference type="GeneID" id="28998085"/>
<dbReference type="VEuPathDB" id="FungiDB:PHYBLDRAFT_174071"/>